<keyword evidence="9" id="KW-1185">Reference proteome</keyword>
<dbReference type="GO" id="GO:0004553">
    <property type="term" value="F:hydrolase activity, hydrolyzing O-glycosyl compounds"/>
    <property type="evidence" value="ECO:0007669"/>
    <property type="project" value="InterPro"/>
</dbReference>
<protein>
    <recommendedName>
        <fullName evidence="7">GH16 domain-containing protein</fullName>
    </recommendedName>
</protein>
<evidence type="ECO:0000256" key="4">
    <source>
        <dbReference type="ARBA" id="ARBA00022729"/>
    </source>
</evidence>
<reference evidence="8" key="1">
    <citation type="submission" date="2021-01" db="EMBL/GenBank/DDBJ databases">
        <title>Whole genome shotgun sequence of Sphaerisporangium rufum NBRC 109079.</title>
        <authorList>
            <person name="Komaki H."/>
            <person name="Tamura T."/>
        </authorList>
    </citation>
    <scope>NUCLEOTIDE SEQUENCE</scope>
    <source>
        <strain evidence="8">NBRC 109079</strain>
    </source>
</reference>
<feature type="domain" description="GH16" evidence="7">
    <location>
        <begin position="217"/>
        <end position="473"/>
    </location>
</feature>
<feature type="chain" id="PRO_5039390599" description="GH16 domain-containing protein" evidence="6">
    <location>
        <begin position="21"/>
        <end position="473"/>
    </location>
</feature>
<dbReference type="InterPro" id="IPR055372">
    <property type="entry name" value="CBM96"/>
</dbReference>
<comment type="similarity">
    <text evidence="2">Belongs to the glycosyl hydrolase 16 family.</text>
</comment>
<evidence type="ECO:0000259" key="7">
    <source>
        <dbReference type="PROSITE" id="PS51762"/>
    </source>
</evidence>
<dbReference type="PANTHER" id="PTHR10963">
    <property type="entry name" value="GLYCOSYL HYDROLASE-RELATED"/>
    <property type="match status" value="1"/>
</dbReference>
<keyword evidence="3" id="KW-0964">Secreted</keyword>
<dbReference type="GO" id="GO:0005975">
    <property type="term" value="P:carbohydrate metabolic process"/>
    <property type="evidence" value="ECO:0007669"/>
    <property type="project" value="InterPro"/>
</dbReference>
<dbReference type="PROSITE" id="PS51762">
    <property type="entry name" value="GH16_2"/>
    <property type="match status" value="1"/>
</dbReference>
<comment type="subcellular location">
    <subcellularLocation>
        <location evidence="1">Secreted</location>
    </subcellularLocation>
</comment>
<gene>
    <name evidence="8" type="ORF">Sru01_55970</name>
</gene>
<organism evidence="8 9">
    <name type="scientific">Sphaerisporangium rufum</name>
    <dbReference type="NCBI Taxonomy" id="1381558"/>
    <lineage>
        <taxon>Bacteria</taxon>
        <taxon>Bacillati</taxon>
        <taxon>Actinomycetota</taxon>
        <taxon>Actinomycetes</taxon>
        <taxon>Streptosporangiales</taxon>
        <taxon>Streptosporangiaceae</taxon>
        <taxon>Sphaerisporangium</taxon>
    </lineage>
</organism>
<feature type="compositionally biased region" description="Low complexity" evidence="5">
    <location>
        <begin position="187"/>
        <end position="233"/>
    </location>
</feature>
<dbReference type="EMBL" id="BOOU01000076">
    <property type="protein sequence ID" value="GII80615.1"/>
    <property type="molecule type" value="Genomic_DNA"/>
</dbReference>
<dbReference type="Pfam" id="PF00722">
    <property type="entry name" value="Glyco_hydro_16"/>
    <property type="match status" value="1"/>
</dbReference>
<name>A0A919RAY6_9ACTN</name>
<evidence type="ECO:0000256" key="2">
    <source>
        <dbReference type="ARBA" id="ARBA00006865"/>
    </source>
</evidence>
<dbReference type="Proteomes" id="UP000655287">
    <property type="component" value="Unassembled WGS sequence"/>
</dbReference>
<accession>A0A919RAY6</accession>
<evidence type="ECO:0000256" key="3">
    <source>
        <dbReference type="ARBA" id="ARBA00022525"/>
    </source>
</evidence>
<evidence type="ECO:0000256" key="5">
    <source>
        <dbReference type="SAM" id="MobiDB-lite"/>
    </source>
</evidence>
<dbReference type="InterPro" id="IPR013320">
    <property type="entry name" value="ConA-like_dom_sf"/>
</dbReference>
<sequence>MAVAAAGVLLGVLGAGAATAAAATVTVKASGDTTYTQVTQDGDTSAKTTLATCPALCDGNKAGERQAVVGFTVAGLPAGATGIKARLELYSWNAYAATTTTVHKASGGASGTGTWASRPTLGTALDSAAAVVKGYNAWDVSGAVTGNGAVTFAVRQTTRNTRTYWASNDNAGTTLRPRLVVTYTAGTSPAPSATTTASPKPSASTSPKPSASTSPKPSASTSPKPSASPTAPAGWRLVWADEFNGTALDTTKWNTRDSSLDFDKACITSRAKNIFVSDGSLTIRAHKENYNCAGGTRPYTTGYLDSKGKGSFTYGRFETRAKSPNGPSNSRGLWPAFWMRPDDGGNGEIDVTELPGGASYYKASTAAIFRDYTPTKNDFRYTFPSGYAGDGYHVYTTDWEPGIIRWYVDGKEIWRRTGETTSWLEATFGKDNTYNRKFQLRLNFQVGGWLGDPDATTVFPADFKVDYVRIYQR</sequence>
<keyword evidence="4 6" id="KW-0732">Signal</keyword>
<dbReference type="Gene3D" id="2.60.120.200">
    <property type="match status" value="1"/>
</dbReference>
<feature type="signal peptide" evidence="6">
    <location>
        <begin position="1"/>
        <end position="20"/>
    </location>
</feature>
<proteinExistence type="inferred from homology"/>
<dbReference type="CDD" id="cd08023">
    <property type="entry name" value="GH16_laminarinase_like"/>
    <property type="match status" value="1"/>
</dbReference>
<evidence type="ECO:0000313" key="8">
    <source>
        <dbReference type="EMBL" id="GII80615.1"/>
    </source>
</evidence>
<dbReference type="InterPro" id="IPR050546">
    <property type="entry name" value="Glycosyl_Hydrlase_16"/>
</dbReference>
<evidence type="ECO:0000256" key="1">
    <source>
        <dbReference type="ARBA" id="ARBA00004613"/>
    </source>
</evidence>
<comment type="caution">
    <text evidence="8">The sequence shown here is derived from an EMBL/GenBank/DDBJ whole genome shotgun (WGS) entry which is preliminary data.</text>
</comment>
<feature type="region of interest" description="Disordered" evidence="5">
    <location>
        <begin position="185"/>
        <end position="233"/>
    </location>
</feature>
<evidence type="ECO:0000313" key="9">
    <source>
        <dbReference type="Proteomes" id="UP000655287"/>
    </source>
</evidence>
<dbReference type="SUPFAM" id="SSF49899">
    <property type="entry name" value="Concanavalin A-like lectins/glucanases"/>
    <property type="match status" value="1"/>
</dbReference>
<evidence type="ECO:0000256" key="6">
    <source>
        <dbReference type="SAM" id="SignalP"/>
    </source>
</evidence>
<dbReference type="GO" id="GO:0005576">
    <property type="term" value="C:extracellular region"/>
    <property type="evidence" value="ECO:0007669"/>
    <property type="project" value="UniProtKB-SubCell"/>
</dbReference>
<dbReference type="PANTHER" id="PTHR10963:SF55">
    <property type="entry name" value="GLYCOSIDE HYDROLASE FAMILY 16 PROTEIN"/>
    <property type="match status" value="1"/>
</dbReference>
<dbReference type="InterPro" id="IPR000757">
    <property type="entry name" value="Beta-glucanase-like"/>
</dbReference>
<dbReference type="AlphaFoldDB" id="A0A919RAY6"/>
<dbReference type="NCBIfam" id="NF033679">
    <property type="entry name" value="DNRLRE_dom"/>
    <property type="match status" value="1"/>
</dbReference>
<dbReference type="Pfam" id="PF24517">
    <property type="entry name" value="CBM96"/>
    <property type="match status" value="1"/>
</dbReference>